<comment type="caution">
    <text evidence="2">The sequence shown here is derived from an EMBL/GenBank/DDBJ whole genome shotgun (WGS) entry which is preliminary data.</text>
</comment>
<dbReference type="InterPro" id="IPR029068">
    <property type="entry name" value="Glyas_Bleomycin-R_OHBP_Dase"/>
</dbReference>
<keyword evidence="3" id="KW-1185">Reference proteome</keyword>
<dbReference type="OrthoDB" id="9792626at2"/>
<evidence type="ECO:0000313" key="2">
    <source>
        <dbReference type="EMBL" id="RAI29205.1"/>
    </source>
</evidence>
<dbReference type="EMBL" id="NPEV01000005">
    <property type="protein sequence ID" value="RAI29205.1"/>
    <property type="molecule type" value="Genomic_DNA"/>
</dbReference>
<dbReference type="SUPFAM" id="SSF54593">
    <property type="entry name" value="Glyoxalase/Bleomycin resistance protein/Dihydroxybiphenyl dioxygenase"/>
    <property type="match status" value="2"/>
</dbReference>
<organism evidence="2 3">
    <name type="scientific">Rhodobium orientis</name>
    <dbReference type="NCBI Taxonomy" id="34017"/>
    <lineage>
        <taxon>Bacteria</taxon>
        <taxon>Pseudomonadati</taxon>
        <taxon>Pseudomonadota</taxon>
        <taxon>Alphaproteobacteria</taxon>
        <taxon>Hyphomicrobiales</taxon>
        <taxon>Rhodobiaceae</taxon>
        <taxon>Rhodobium</taxon>
    </lineage>
</organism>
<dbReference type="Proteomes" id="UP000249299">
    <property type="component" value="Unassembled WGS sequence"/>
</dbReference>
<dbReference type="PROSITE" id="PS51318">
    <property type="entry name" value="TAT"/>
    <property type="match status" value="1"/>
</dbReference>
<dbReference type="AlphaFoldDB" id="A0A327JUC4"/>
<dbReference type="InterPro" id="IPR004360">
    <property type="entry name" value="Glyas_Fos-R_dOase_dom"/>
</dbReference>
<proteinExistence type="predicted"/>
<feature type="domain" description="VOC" evidence="1">
    <location>
        <begin position="205"/>
        <end position="319"/>
    </location>
</feature>
<name>A0A327JUC4_9HYPH</name>
<dbReference type="PANTHER" id="PTHR43279">
    <property type="entry name" value="CATECHOL-2,3-DIOXYGENASE"/>
    <property type="match status" value="1"/>
</dbReference>
<gene>
    <name evidence="2" type="ORF">CH339_04020</name>
</gene>
<dbReference type="CDD" id="cd16359">
    <property type="entry name" value="VOC_BsCatE_like_C"/>
    <property type="match status" value="1"/>
</dbReference>
<dbReference type="Pfam" id="PF00903">
    <property type="entry name" value="Glyoxalase"/>
    <property type="match status" value="2"/>
</dbReference>
<reference evidence="2 3" key="1">
    <citation type="submission" date="2017-07" db="EMBL/GenBank/DDBJ databases">
        <title>Draft Genome Sequences of Select Purple Nonsulfur Bacteria.</title>
        <authorList>
            <person name="Lasarre B."/>
            <person name="Mckinlay J.B."/>
        </authorList>
    </citation>
    <scope>NUCLEOTIDE SEQUENCE [LARGE SCALE GENOMIC DNA]</scope>
    <source>
        <strain evidence="2 3">DSM 11290</strain>
    </source>
</reference>
<dbReference type="PROSITE" id="PS51819">
    <property type="entry name" value="VOC"/>
    <property type="match status" value="2"/>
</dbReference>
<dbReference type="InterPro" id="IPR037523">
    <property type="entry name" value="VOC_core"/>
</dbReference>
<evidence type="ECO:0000313" key="3">
    <source>
        <dbReference type="Proteomes" id="UP000249299"/>
    </source>
</evidence>
<dbReference type="InterPro" id="IPR006311">
    <property type="entry name" value="TAT_signal"/>
</dbReference>
<accession>A0A327JUC4</accession>
<sequence length="319" mass="34330">MTTRRSVLAAAASALCAGVLTGVHGTGWALAGRADRIPSHRRPMCIDRAGLRVRNLDGMILFYRQVIGLEVLSRTEQGAVLGTGGVGLLELVRDPGGTPVPAGAAGLYHLALEMPTRPDLARWIVHAARHRFPVSGLADHRVTESVYLDDPEGNGIEVYASRPEAEWRWAGGQVAMGVFDLDLDPLLELVDRSEDAYSGAPAAMRIGHIHLRVGELAAAERFYSGLIGFEATRRAPGVVFMSSGKYHHHVAVNIWESQGAGQRGEAELGLSWFSVAIAGRSALEDRKARLRAAGVSFKPIAGGIEVEDPWGNRVRLRAI</sequence>
<dbReference type="Gene3D" id="3.10.180.10">
    <property type="entry name" value="2,3-Dihydroxybiphenyl 1,2-Dioxygenase, domain 1"/>
    <property type="match status" value="2"/>
</dbReference>
<dbReference type="PANTHER" id="PTHR43279:SF1">
    <property type="entry name" value="CATECHOL-2,3-DIOXYGENASE"/>
    <property type="match status" value="1"/>
</dbReference>
<evidence type="ECO:0000259" key="1">
    <source>
        <dbReference type="PROSITE" id="PS51819"/>
    </source>
</evidence>
<protein>
    <recommendedName>
        <fullName evidence="1">VOC domain-containing protein</fullName>
    </recommendedName>
</protein>
<feature type="domain" description="VOC" evidence="1">
    <location>
        <begin position="45"/>
        <end position="161"/>
    </location>
</feature>